<feature type="signal peptide" evidence="2">
    <location>
        <begin position="1"/>
        <end position="33"/>
    </location>
</feature>
<sequence>MQRNTLKSAAASSSVFALAVLMGTTALVGPAAAAPFRENTAAVADSPNQPGGQAAVSLAAAQALRHITSARRHVEDRNFAAADQELGKALGLLDLVQSSLPSVAVKDQIRVARRHLEYESTEEVMPDLVPIYSSLERLVSDVAVEEARQHIDRAKANLEKNDKNGAMAEFLAAGETLVYKEVDLPLGATRRLVTEARQELQRKDILAVDAALKAAEDDVVYLSAVAHEPLAQAHQSLWQAAQKYAAGAFDAAKAELDTAIGDLDQLTQDADEETRRAAQAMLTKARSLRTDIEANVEDVPSRLDELWKRAKAVSERSAEYIAAGLQRAGTKSDLKADLIEAKLHLSYAEIARFTTHDVDQAAEELGLSLNYMDQAVDRVSKTEAAAILAIHNSVEDLATEPASDQQQSRFVELEGEISRMIEARADTKDDTVSGGVAALTAGDYDAALKILTPLAEDNNPQAAFWLGDMYEYGLGVPKKIDTALKWYRKSAEAGWTAAEFQLGEIYFNGTETLQDFAKAHKWLEQAAHGGNSKAQQDLGQLYAHGWGVEKDPIWAYVWYEIAAREGNYEAQRLRDELIKTMGNGDITEAQKLTAQIAPDVLGQG</sequence>
<evidence type="ECO:0000313" key="3">
    <source>
        <dbReference type="EMBL" id="XCG52302.1"/>
    </source>
</evidence>
<dbReference type="AlphaFoldDB" id="A0AAU8CZA2"/>
<dbReference type="SMART" id="SM00671">
    <property type="entry name" value="SEL1"/>
    <property type="match status" value="3"/>
</dbReference>
<dbReference type="PANTHER" id="PTHR43628">
    <property type="entry name" value="ACTIVATOR OF C KINASE PROTEIN 1-RELATED"/>
    <property type="match status" value="1"/>
</dbReference>
<dbReference type="Pfam" id="PF10938">
    <property type="entry name" value="YfdX"/>
    <property type="match status" value="1"/>
</dbReference>
<proteinExistence type="predicted"/>
<protein>
    <submittedName>
        <fullName evidence="3">YfdX family protein</fullName>
    </submittedName>
</protein>
<dbReference type="InterPro" id="IPR011990">
    <property type="entry name" value="TPR-like_helical_dom_sf"/>
</dbReference>
<geneLocation type="plasmid" evidence="3">
    <name>pMk2240A</name>
</geneLocation>
<dbReference type="SUPFAM" id="SSF81901">
    <property type="entry name" value="HCP-like"/>
    <property type="match status" value="1"/>
</dbReference>
<gene>
    <name evidence="3" type="ORF">ABVK50_33045</name>
</gene>
<dbReference type="InterPro" id="IPR052945">
    <property type="entry name" value="Mitotic_Regulator"/>
</dbReference>
<accession>A0AAU8CZA2</accession>
<dbReference type="Pfam" id="PF08238">
    <property type="entry name" value="Sel1"/>
    <property type="match status" value="3"/>
</dbReference>
<dbReference type="RefSeq" id="WP_353646509.1">
    <property type="nucleotide sequence ID" value="NZ_CP159256.1"/>
</dbReference>
<evidence type="ECO:0000256" key="1">
    <source>
        <dbReference type="SAM" id="Coils"/>
    </source>
</evidence>
<dbReference type="InterPro" id="IPR021236">
    <property type="entry name" value="Uncharacterised_YfdX"/>
</dbReference>
<reference evidence="3" key="1">
    <citation type="submission" date="2024-06" db="EMBL/GenBank/DDBJ databases">
        <title>Mesorhizobium karijinii sp. nov., a symbiont of the iconic Swainsona formosa from arid Australia.</title>
        <authorList>
            <person name="Hill Y.J."/>
            <person name="Watkin E.L.J."/>
            <person name="O'Hara G.W."/>
            <person name="Terpolilli J."/>
            <person name="Tye M.L."/>
            <person name="Kohlmeier M.G."/>
        </authorList>
    </citation>
    <scope>NUCLEOTIDE SEQUENCE</scope>
    <source>
        <strain evidence="3">WSM2240</strain>
        <plasmid evidence="3">pMk2240A</plasmid>
    </source>
</reference>
<dbReference type="EMBL" id="CP159256">
    <property type="protein sequence ID" value="XCG52302.1"/>
    <property type="molecule type" value="Genomic_DNA"/>
</dbReference>
<keyword evidence="3" id="KW-0614">Plasmid</keyword>
<feature type="coiled-coil region" evidence="1">
    <location>
        <begin position="249"/>
        <end position="283"/>
    </location>
</feature>
<feature type="chain" id="PRO_5043964186" evidence="2">
    <location>
        <begin position="34"/>
        <end position="604"/>
    </location>
</feature>
<evidence type="ECO:0000256" key="2">
    <source>
        <dbReference type="SAM" id="SignalP"/>
    </source>
</evidence>
<dbReference type="PANTHER" id="PTHR43628:SF1">
    <property type="entry name" value="CHITIN SYNTHASE REGULATORY FACTOR 2-RELATED"/>
    <property type="match status" value="1"/>
</dbReference>
<keyword evidence="2" id="KW-0732">Signal</keyword>
<dbReference type="Gene3D" id="1.25.40.10">
    <property type="entry name" value="Tetratricopeptide repeat domain"/>
    <property type="match status" value="1"/>
</dbReference>
<keyword evidence="1" id="KW-0175">Coiled coil</keyword>
<name>A0AAU8CZA2_9HYPH</name>
<dbReference type="InterPro" id="IPR006597">
    <property type="entry name" value="Sel1-like"/>
</dbReference>
<organism evidence="3">
    <name type="scientific">Mesorhizobium sp. WSM2240</name>
    <dbReference type="NCBI Taxonomy" id="3228851"/>
    <lineage>
        <taxon>Bacteria</taxon>
        <taxon>Pseudomonadati</taxon>
        <taxon>Pseudomonadota</taxon>
        <taxon>Alphaproteobacteria</taxon>
        <taxon>Hyphomicrobiales</taxon>
        <taxon>Phyllobacteriaceae</taxon>
        <taxon>Mesorhizobium</taxon>
    </lineage>
</organism>